<feature type="region of interest" description="Disordered" evidence="1">
    <location>
        <begin position="87"/>
        <end position="125"/>
    </location>
</feature>
<reference evidence="2 3" key="1">
    <citation type="journal article" date="2014" name="Agronomy (Basel)">
        <title>A Draft Genome Sequence for Ensete ventricosum, the Drought-Tolerant Tree Against Hunger.</title>
        <authorList>
            <person name="Harrison J."/>
            <person name="Moore K.A."/>
            <person name="Paszkiewicz K."/>
            <person name="Jones T."/>
            <person name="Grant M."/>
            <person name="Ambacheew D."/>
            <person name="Muzemil S."/>
            <person name="Studholme D.J."/>
        </authorList>
    </citation>
    <scope>NUCLEOTIDE SEQUENCE [LARGE SCALE GENOMIC DNA]</scope>
</reference>
<sequence length="522" mass="55272">MSLEIAQFVTLITSPSSSFQQTQIIAAAAAGVAAEGLSPLEAKAEAENAAHLSVALAENAIVILMLVEDHLRFQAQLFVSSRAADSIGSPASLTSSTISRTNSIGRGGSEPADNIPSKRSSLSSDAGGLPLDVSIMERLTAAAAAEPYESVRCAFVSYGSCALDLLEGWKYRSRLWYGVGLPSKATAFGGGGSGWESWNAVLEKDLNGNWIELPLMKKSIAMLQALLLDESGIGGGLGIGGGSGTGMGGMTALYQLLDSDQPFLCMLRMVLAAMREDDNGEDDIFMRHISIKDGISEGLSYQSGNFMPFDSSNRLPARKPRSALLWRDWDHNNIQIGWAAVSMISPGWAAAFASPPAAMALAMIAAGAAGGEVVVTPIKSAPLRRDTSLFERRQTRLHTFSSFQKPPETANKSPPVPKDKAAAKAAALAAARDLERNAKIGSGRGLCAVAMATSAQRRSQSDSERAKRWNISEAMGAAWNECLQSVDSRTVSGRDFSALSYKYVAVLVGGFALARNMQRGEV</sequence>
<evidence type="ECO:0000313" key="2">
    <source>
        <dbReference type="EMBL" id="RRT84299.1"/>
    </source>
</evidence>
<gene>
    <name evidence="2" type="ORF">B296_00015010</name>
</gene>
<comment type="caution">
    <text evidence="2">The sequence shown here is derived from an EMBL/GenBank/DDBJ whole genome shotgun (WGS) entry which is preliminary data.</text>
</comment>
<protein>
    <submittedName>
        <fullName evidence="2">Uncharacterized protein</fullName>
    </submittedName>
</protein>
<accession>A0A427B730</accession>
<dbReference type="EMBL" id="AMZH03000330">
    <property type="protein sequence ID" value="RRT84299.1"/>
    <property type="molecule type" value="Genomic_DNA"/>
</dbReference>
<evidence type="ECO:0000313" key="3">
    <source>
        <dbReference type="Proteomes" id="UP000287651"/>
    </source>
</evidence>
<proteinExistence type="predicted"/>
<feature type="compositionally biased region" description="Polar residues" evidence="1">
    <location>
        <begin position="89"/>
        <end position="104"/>
    </location>
</feature>
<dbReference type="AlphaFoldDB" id="A0A427B730"/>
<name>A0A427B730_ENSVE</name>
<evidence type="ECO:0000256" key="1">
    <source>
        <dbReference type="SAM" id="MobiDB-lite"/>
    </source>
</evidence>
<dbReference type="Proteomes" id="UP000287651">
    <property type="component" value="Unassembled WGS sequence"/>
</dbReference>
<organism evidence="2 3">
    <name type="scientific">Ensete ventricosum</name>
    <name type="common">Abyssinian banana</name>
    <name type="synonym">Musa ensete</name>
    <dbReference type="NCBI Taxonomy" id="4639"/>
    <lineage>
        <taxon>Eukaryota</taxon>
        <taxon>Viridiplantae</taxon>
        <taxon>Streptophyta</taxon>
        <taxon>Embryophyta</taxon>
        <taxon>Tracheophyta</taxon>
        <taxon>Spermatophyta</taxon>
        <taxon>Magnoliopsida</taxon>
        <taxon>Liliopsida</taxon>
        <taxon>Zingiberales</taxon>
        <taxon>Musaceae</taxon>
        <taxon>Ensete</taxon>
    </lineage>
</organism>